<keyword evidence="5" id="KW-1185">Reference proteome</keyword>
<proteinExistence type="inferred from homology"/>
<keyword evidence="3" id="KW-0479">Metal-binding</keyword>
<protein>
    <recommendedName>
        <fullName evidence="6">Cytochrome P450</fullName>
    </recommendedName>
</protein>
<dbReference type="EMBL" id="JAAAIN010002741">
    <property type="protein sequence ID" value="KAG0290463.1"/>
    <property type="molecule type" value="Genomic_DNA"/>
</dbReference>
<dbReference type="OrthoDB" id="1844152at2759"/>
<evidence type="ECO:0000256" key="3">
    <source>
        <dbReference type="ARBA" id="ARBA00022723"/>
    </source>
</evidence>
<comment type="caution">
    <text evidence="4">The sequence shown here is derived from an EMBL/GenBank/DDBJ whole genome shotgun (WGS) entry which is preliminary data.</text>
</comment>
<accession>A0A9P6UFZ6</accession>
<organism evidence="4 5">
    <name type="scientific">Linnemannia gamsii</name>
    <dbReference type="NCBI Taxonomy" id="64522"/>
    <lineage>
        <taxon>Eukaryota</taxon>
        <taxon>Fungi</taxon>
        <taxon>Fungi incertae sedis</taxon>
        <taxon>Mucoromycota</taxon>
        <taxon>Mortierellomycotina</taxon>
        <taxon>Mortierellomycetes</taxon>
        <taxon>Mortierellales</taxon>
        <taxon>Mortierellaceae</taxon>
        <taxon>Linnemannia</taxon>
    </lineage>
</organism>
<dbReference type="GO" id="GO:0020037">
    <property type="term" value="F:heme binding"/>
    <property type="evidence" value="ECO:0007669"/>
    <property type="project" value="InterPro"/>
</dbReference>
<sequence>MSTSVALSANTLKLAIPFGAGVISLAYLCARLINNDTPRTEYENEEMIPKVPLRKGDLTHDAEYHEDPDSFLLRCEQVYGPVFQLQYLNQVLNVVSGPALAREIHMHEDLSFRDSVEHMTGYRAFINSVIKSHKDVDTRLHFQLIRDGVSTKLSSFTPEIIERMTRALEQQIGSSEGEEAKLIEWPLVALQNVIAATMAQIFMGPEIAESSEVLQTFINCTHDFGLIITQSTKTRNTKKIFQNKANYGYLNAMHKHRQVLVEAAVPVVEQRRQRERLAAEQGVEYDRPQDVLQRMLDTVEEYGFVDLEDICGHLILLVLSSMHTTLEAGMNVLFYLAAYP</sequence>
<comment type="similarity">
    <text evidence="2">Belongs to the cytochrome P450 family.</text>
</comment>
<evidence type="ECO:0000313" key="4">
    <source>
        <dbReference type="EMBL" id="KAG0290463.1"/>
    </source>
</evidence>
<dbReference type="InterPro" id="IPR036396">
    <property type="entry name" value="Cyt_P450_sf"/>
</dbReference>
<dbReference type="SUPFAM" id="SSF48264">
    <property type="entry name" value="Cytochrome P450"/>
    <property type="match status" value="1"/>
</dbReference>
<evidence type="ECO:0000256" key="2">
    <source>
        <dbReference type="ARBA" id="ARBA00010617"/>
    </source>
</evidence>
<gene>
    <name evidence="4" type="ORF">BGZ97_006169</name>
</gene>
<dbReference type="InterPro" id="IPR001128">
    <property type="entry name" value="Cyt_P450"/>
</dbReference>
<comment type="cofactor">
    <cofactor evidence="1">
        <name>heme</name>
        <dbReference type="ChEBI" id="CHEBI:30413"/>
    </cofactor>
</comment>
<evidence type="ECO:0000256" key="1">
    <source>
        <dbReference type="ARBA" id="ARBA00001971"/>
    </source>
</evidence>
<dbReference type="AlphaFoldDB" id="A0A9P6UFZ6"/>
<dbReference type="GO" id="GO:0016705">
    <property type="term" value="F:oxidoreductase activity, acting on paired donors, with incorporation or reduction of molecular oxygen"/>
    <property type="evidence" value="ECO:0007669"/>
    <property type="project" value="InterPro"/>
</dbReference>
<dbReference type="Proteomes" id="UP000823405">
    <property type="component" value="Unassembled WGS sequence"/>
</dbReference>
<evidence type="ECO:0000313" key="5">
    <source>
        <dbReference type="Proteomes" id="UP000823405"/>
    </source>
</evidence>
<dbReference type="Pfam" id="PF00067">
    <property type="entry name" value="p450"/>
    <property type="match status" value="1"/>
</dbReference>
<dbReference type="PANTHER" id="PTHR46206">
    <property type="entry name" value="CYTOCHROME P450"/>
    <property type="match status" value="1"/>
</dbReference>
<dbReference type="GO" id="GO:0004497">
    <property type="term" value="F:monooxygenase activity"/>
    <property type="evidence" value="ECO:0007669"/>
    <property type="project" value="InterPro"/>
</dbReference>
<dbReference type="PANTHER" id="PTHR46206:SF7">
    <property type="entry name" value="P450, PUTATIVE (EUROFUNG)-RELATED"/>
    <property type="match status" value="1"/>
</dbReference>
<dbReference type="GO" id="GO:0005506">
    <property type="term" value="F:iron ion binding"/>
    <property type="evidence" value="ECO:0007669"/>
    <property type="project" value="InterPro"/>
</dbReference>
<name>A0A9P6UFZ6_9FUNG</name>
<evidence type="ECO:0008006" key="6">
    <source>
        <dbReference type="Google" id="ProtNLM"/>
    </source>
</evidence>
<reference evidence="4" key="1">
    <citation type="journal article" date="2020" name="Fungal Divers.">
        <title>Resolving the Mortierellaceae phylogeny through synthesis of multi-gene phylogenetics and phylogenomics.</title>
        <authorList>
            <person name="Vandepol N."/>
            <person name="Liber J."/>
            <person name="Desiro A."/>
            <person name="Na H."/>
            <person name="Kennedy M."/>
            <person name="Barry K."/>
            <person name="Grigoriev I.V."/>
            <person name="Miller A.N."/>
            <person name="O'Donnell K."/>
            <person name="Stajich J.E."/>
            <person name="Bonito G."/>
        </authorList>
    </citation>
    <scope>NUCLEOTIDE SEQUENCE</scope>
    <source>
        <strain evidence="4">NVP60</strain>
    </source>
</reference>
<feature type="non-terminal residue" evidence="4">
    <location>
        <position position="1"/>
    </location>
</feature>
<dbReference type="Gene3D" id="1.10.630.10">
    <property type="entry name" value="Cytochrome P450"/>
    <property type="match status" value="1"/>
</dbReference>